<evidence type="ECO:0000313" key="4">
    <source>
        <dbReference type="EMBL" id="VVC31093.1"/>
    </source>
</evidence>
<reference evidence="4 5" key="1">
    <citation type="submission" date="2019-08" db="EMBL/GenBank/DDBJ databases">
        <authorList>
            <person name="Alioto T."/>
            <person name="Alioto T."/>
            <person name="Gomez Garrido J."/>
        </authorList>
    </citation>
    <scope>NUCLEOTIDE SEQUENCE [LARGE SCALE GENOMIC DNA]</scope>
</reference>
<dbReference type="AlphaFoldDB" id="A0A5E4ML30"/>
<dbReference type="InterPro" id="IPR036770">
    <property type="entry name" value="Ankyrin_rpt-contain_sf"/>
</dbReference>
<dbReference type="PANTHER" id="PTHR24201:SF16">
    <property type="entry name" value="ANKYRIN-1-LIKE-RELATED"/>
    <property type="match status" value="1"/>
</dbReference>
<organism evidence="4 5">
    <name type="scientific">Cinara cedri</name>
    <dbReference type="NCBI Taxonomy" id="506608"/>
    <lineage>
        <taxon>Eukaryota</taxon>
        <taxon>Metazoa</taxon>
        <taxon>Ecdysozoa</taxon>
        <taxon>Arthropoda</taxon>
        <taxon>Hexapoda</taxon>
        <taxon>Insecta</taxon>
        <taxon>Pterygota</taxon>
        <taxon>Neoptera</taxon>
        <taxon>Paraneoptera</taxon>
        <taxon>Hemiptera</taxon>
        <taxon>Sternorrhyncha</taxon>
        <taxon>Aphidomorpha</taxon>
        <taxon>Aphidoidea</taxon>
        <taxon>Aphididae</taxon>
        <taxon>Lachninae</taxon>
        <taxon>Cinara</taxon>
    </lineage>
</organism>
<evidence type="ECO:0000256" key="3">
    <source>
        <dbReference type="PROSITE-ProRule" id="PRU00023"/>
    </source>
</evidence>
<dbReference type="GO" id="GO:0005634">
    <property type="term" value="C:nucleus"/>
    <property type="evidence" value="ECO:0007669"/>
    <property type="project" value="TreeGrafter"/>
</dbReference>
<protein>
    <submittedName>
        <fullName evidence="4">Transposase IS4/IS5 family,Ankyrin repeat-containing domain,Ankyrin repeat</fullName>
    </submittedName>
</protein>
<evidence type="ECO:0000256" key="1">
    <source>
        <dbReference type="ARBA" id="ARBA00022737"/>
    </source>
</evidence>
<keyword evidence="1" id="KW-0677">Repeat</keyword>
<dbReference type="Gene3D" id="1.25.40.20">
    <property type="entry name" value="Ankyrin repeat-containing domain"/>
    <property type="match status" value="2"/>
</dbReference>
<keyword evidence="2 3" id="KW-0040">ANK repeat</keyword>
<dbReference type="SUPFAM" id="SSF48403">
    <property type="entry name" value="Ankyrin repeat"/>
    <property type="match status" value="1"/>
</dbReference>
<dbReference type="PROSITE" id="PS50088">
    <property type="entry name" value="ANK_REPEAT"/>
    <property type="match status" value="4"/>
</dbReference>
<dbReference type="PANTHER" id="PTHR24201">
    <property type="entry name" value="ANK_REP_REGION DOMAIN-CONTAINING PROTEIN"/>
    <property type="match status" value="1"/>
</dbReference>
<accession>A0A5E4ML30</accession>
<dbReference type="Proteomes" id="UP000325440">
    <property type="component" value="Unassembled WGS sequence"/>
</dbReference>
<dbReference type="Pfam" id="PF13637">
    <property type="entry name" value="Ank_4"/>
    <property type="match status" value="1"/>
</dbReference>
<gene>
    <name evidence="4" type="ORF">CINCED_3A005868</name>
</gene>
<proteinExistence type="predicted"/>
<feature type="repeat" description="ANK" evidence="3">
    <location>
        <begin position="109"/>
        <end position="141"/>
    </location>
</feature>
<feature type="repeat" description="ANK" evidence="3">
    <location>
        <begin position="76"/>
        <end position="108"/>
    </location>
</feature>
<dbReference type="InterPro" id="IPR050776">
    <property type="entry name" value="Ank_Repeat/CDKN_Inhibitor"/>
</dbReference>
<keyword evidence="5" id="KW-1185">Reference proteome</keyword>
<dbReference type="PROSITE" id="PS50297">
    <property type="entry name" value="ANK_REP_REGION"/>
    <property type="match status" value="4"/>
</dbReference>
<dbReference type="Pfam" id="PF12796">
    <property type="entry name" value="Ank_2"/>
    <property type="match status" value="1"/>
</dbReference>
<dbReference type="PRINTS" id="PR01415">
    <property type="entry name" value="ANKYRIN"/>
</dbReference>
<sequence>MEYYIQERKWKQIFTFLKSIKGIHSKDEDRLRRFMEAIWYIARSGCQWRAAEKGRIRAVKDLVEKKGANVNAKDEYGYTALHEAAEENQMEVVKFLVANGADVNARNNEGITPLRDVAYEGHKEIAEFLVANGAKVNVADNKKVTPLHMAAYEGHEEIVKLLVANGADSNAADKDGDTPLHLATKNGHKWIAEFLVANGAKVITHVDDTKIAQQAGASSSNSRDLKEGCANLKTKGLNKKPTVLFQPIRPIRPIDAAIVNA</sequence>
<dbReference type="InterPro" id="IPR002110">
    <property type="entry name" value="Ankyrin_rpt"/>
</dbReference>
<name>A0A5E4ML30_9HEMI</name>
<feature type="repeat" description="ANK" evidence="3">
    <location>
        <begin position="175"/>
        <end position="202"/>
    </location>
</feature>
<dbReference type="EMBL" id="CABPRJ010000580">
    <property type="protein sequence ID" value="VVC31093.1"/>
    <property type="molecule type" value="Genomic_DNA"/>
</dbReference>
<evidence type="ECO:0000256" key="2">
    <source>
        <dbReference type="ARBA" id="ARBA00023043"/>
    </source>
</evidence>
<dbReference type="OrthoDB" id="6602155at2759"/>
<evidence type="ECO:0000313" key="5">
    <source>
        <dbReference type="Proteomes" id="UP000325440"/>
    </source>
</evidence>
<feature type="repeat" description="ANK" evidence="3">
    <location>
        <begin position="142"/>
        <end position="174"/>
    </location>
</feature>
<dbReference type="SMART" id="SM00248">
    <property type="entry name" value="ANK"/>
    <property type="match status" value="5"/>
</dbReference>